<dbReference type="InterPro" id="IPR016164">
    <property type="entry name" value="FAD-linked_Oxase-like_C"/>
</dbReference>
<dbReference type="PROSITE" id="PS51387">
    <property type="entry name" value="FAD_PCMH"/>
    <property type="match status" value="1"/>
</dbReference>
<dbReference type="InterPro" id="IPR004113">
    <property type="entry name" value="FAD-bd_oxidored_4_C"/>
</dbReference>
<evidence type="ECO:0000259" key="9">
    <source>
        <dbReference type="PROSITE" id="PS51387"/>
    </source>
</evidence>
<accession>A0AAV9NP68</accession>
<dbReference type="EC" id="1.1.2.4" evidence="6"/>
<dbReference type="GO" id="GO:0005739">
    <property type="term" value="C:mitochondrion"/>
    <property type="evidence" value="ECO:0007669"/>
    <property type="project" value="TreeGrafter"/>
</dbReference>
<keyword evidence="3" id="KW-0285">Flavoprotein</keyword>
<dbReference type="Gene3D" id="3.30.465.10">
    <property type="match status" value="1"/>
</dbReference>
<keyword evidence="5" id="KW-0560">Oxidoreductase</keyword>
<dbReference type="Gene3D" id="3.30.70.2740">
    <property type="match status" value="1"/>
</dbReference>
<dbReference type="GO" id="GO:0008720">
    <property type="term" value="F:D-lactate dehydrogenase (NAD+) activity"/>
    <property type="evidence" value="ECO:0007669"/>
    <property type="project" value="TreeGrafter"/>
</dbReference>
<gene>
    <name evidence="10" type="ORF">LTR84_004908</name>
</gene>
<dbReference type="SUPFAM" id="SSF56176">
    <property type="entry name" value="FAD-binding/transporter-associated domain-like"/>
    <property type="match status" value="1"/>
</dbReference>
<reference evidence="10 11" key="1">
    <citation type="submission" date="2023-08" db="EMBL/GenBank/DDBJ databases">
        <title>Black Yeasts Isolated from many extreme environments.</title>
        <authorList>
            <person name="Coleine C."/>
            <person name="Stajich J.E."/>
            <person name="Selbmann L."/>
        </authorList>
    </citation>
    <scope>NUCLEOTIDE SEQUENCE [LARGE SCALE GENOMIC DNA]</scope>
    <source>
        <strain evidence="10 11">CCFEE 5792</strain>
    </source>
</reference>
<dbReference type="PANTHER" id="PTHR11748">
    <property type="entry name" value="D-LACTATE DEHYDROGENASE"/>
    <property type="match status" value="1"/>
</dbReference>
<comment type="cofactor">
    <cofactor evidence="1">
        <name>FAD</name>
        <dbReference type="ChEBI" id="CHEBI:57692"/>
    </cofactor>
</comment>
<dbReference type="Gene3D" id="1.10.45.10">
    <property type="entry name" value="Vanillyl-alcohol Oxidase, Chain A, domain 4"/>
    <property type="match status" value="1"/>
</dbReference>
<feature type="transmembrane region" description="Helical" evidence="8">
    <location>
        <begin position="50"/>
        <end position="68"/>
    </location>
</feature>
<comment type="catalytic activity">
    <reaction evidence="7">
        <text>(R)-lactate + 2 Fe(III)-[cytochrome c] = 2 Fe(II)-[cytochrome c] + pyruvate + 2 H(+)</text>
        <dbReference type="Rhea" id="RHEA:13521"/>
        <dbReference type="Rhea" id="RHEA-COMP:10350"/>
        <dbReference type="Rhea" id="RHEA-COMP:14399"/>
        <dbReference type="ChEBI" id="CHEBI:15361"/>
        <dbReference type="ChEBI" id="CHEBI:15378"/>
        <dbReference type="ChEBI" id="CHEBI:16004"/>
        <dbReference type="ChEBI" id="CHEBI:29033"/>
        <dbReference type="ChEBI" id="CHEBI:29034"/>
        <dbReference type="EC" id="1.1.2.4"/>
    </reaction>
</comment>
<dbReference type="GO" id="GO:0071949">
    <property type="term" value="F:FAD binding"/>
    <property type="evidence" value="ECO:0007669"/>
    <property type="project" value="InterPro"/>
</dbReference>
<dbReference type="InterPro" id="IPR016171">
    <property type="entry name" value="Vanillyl_alc_oxidase_C-sub2"/>
</dbReference>
<dbReference type="InterPro" id="IPR016169">
    <property type="entry name" value="FAD-bd_PCMH_sub2"/>
</dbReference>
<keyword evidence="4" id="KW-0274">FAD</keyword>
<keyword evidence="8" id="KW-0472">Membrane</keyword>
<evidence type="ECO:0000256" key="6">
    <source>
        <dbReference type="ARBA" id="ARBA00038897"/>
    </source>
</evidence>
<dbReference type="Pfam" id="PF02913">
    <property type="entry name" value="FAD-oxidase_C"/>
    <property type="match status" value="1"/>
</dbReference>
<dbReference type="InterPro" id="IPR016166">
    <property type="entry name" value="FAD-bd_PCMH"/>
</dbReference>
<dbReference type="GO" id="GO:1903457">
    <property type="term" value="P:lactate catabolic process"/>
    <property type="evidence" value="ECO:0007669"/>
    <property type="project" value="TreeGrafter"/>
</dbReference>
<evidence type="ECO:0000256" key="2">
    <source>
        <dbReference type="ARBA" id="ARBA00008000"/>
    </source>
</evidence>
<dbReference type="FunFam" id="3.30.465.10:FF:000014">
    <property type="entry name" value="D-lactate dehydrogenase (Cytochrome), putative"/>
    <property type="match status" value="1"/>
</dbReference>
<evidence type="ECO:0000256" key="5">
    <source>
        <dbReference type="ARBA" id="ARBA00023002"/>
    </source>
</evidence>
<dbReference type="FunFam" id="1.10.45.10:FF:000001">
    <property type="entry name" value="D-lactate dehydrogenase mitochondrial"/>
    <property type="match status" value="1"/>
</dbReference>
<evidence type="ECO:0000313" key="10">
    <source>
        <dbReference type="EMBL" id="KAK5062833.1"/>
    </source>
</evidence>
<dbReference type="InterPro" id="IPR006094">
    <property type="entry name" value="Oxid_FAD_bind_N"/>
</dbReference>
<keyword evidence="8" id="KW-1133">Transmembrane helix</keyword>
<dbReference type="FunFam" id="3.30.70.2740:FF:000001">
    <property type="entry name" value="D-lactate dehydrogenase mitochondrial"/>
    <property type="match status" value="1"/>
</dbReference>
<sequence length="578" mass="62893">MKRNFVALPQRLAKSPTYGNLLRRASPPQRRNKTTGAQLLKSWPSDYRRFLFIGAATTISLFAGFTITRETRLAHAEQPLEVESTSAKTSTCSLSSMPTIIYDKSAENLNNAVAEFLNLLGPQRVDLNLGARISHSSTEWSPAPRGELDRFDIIVSPSTTEEVSAITKICSRRRIPMTAFSGGTSLEGTLAATQGGVCIDFKLMNKIIAIRKNDLDVTVQPGVGYIDLNQRLAEQGLFFPPDPGPGAQIGGMIAQGCSGTNAFRYGTMKDWVLGLTLVLADGSIVKTRGRPRKSSAGYDLTRLIVGSEGTLAFVTEANLKLTSKPQNERVALAAFPSTSKAVETVVKVVQSDMPIAALELLDGTSMRAVNQGGYCDKEYPEVPTLFLKFAGHDKAAVDQQIKSVQEFARQSGCQAFEFSNTSEEADAIWMARKTLLWSMLTLKNDPSDIFLSADTAVPISQMGTAMDAVKQKITESGFVGACLGHVGDGNFHTAVICPPEHKHQARQIITWAQRLAIDMDGTVTGEHGIGLEFRDAMVEEIGENGVDMMRQIKLALDPLCLLNPDKLFRLKIDNSGEQ</sequence>
<dbReference type="AlphaFoldDB" id="A0AAV9NP68"/>
<evidence type="ECO:0000256" key="3">
    <source>
        <dbReference type="ARBA" id="ARBA00022630"/>
    </source>
</evidence>
<dbReference type="SUPFAM" id="SSF55103">
    <property type="entry name" value="FAD-linked oxidases, C-terminal domain"/>
    <property type="match status" value="1"/>
</dbReference>
<keyword evidence="11" id="KW-1185">Reference proteome</keyword>
<dbReference type="GO" id="GO:0004458">
    <property type="term" value="F:D-lactate dehydrogenase (cytochrome) activity"/>
    <property type="evidence" value="ECO:0007669"/>
    <property type="project" value="UniProtKB-EC"/>
</dbReference>
<dbReference type="EMBL" id="JAVRRD010000002">
    <property type="protein sequence ID" value="KAK5062833.1"/>
    <property type="molecule type" value="Genomic_DNA"/>
</dbReference>
<comment type="caution">
    <text evidence="10">The sequence shown here is derived from an EMBL/GenBank/DDBJ whole genome shotgun (WGS) entry which is preliminary data.</text>
</comment>
<name>A0AAV9NP68_9EURO</name>
<proteinExistence type="inferred from homology"/>
<evidence type="ECO:0000256" key="7">
    <source>
        <dbReference type="ARBA" id="ARBA00051436"/>
    </source>
</evidence>
<dbReference type="Proteomes" id="UP001358417">
    <property type="component" value="Unassembled WGS sequence"/>
</dbReference>
<dbReference type="RefSeq" id="XP_064711105.1">
    <property type="nucleotide sequence ID" value="XM_064848481.1"/>
</dbReference>
<evidence type="ECO:0000256" key="8">
    <source>
        <dbReference type="SAM" id="Phobius"/>
    </source>
</evidence>
<dbReference type="PANTHER" id="PTHR11748:SF116">
    <property type="entry name" value="D-LACTATE DEHYDROGENASE (CYTOCHROME) (AFU_ORTHOLOGUE AFUA_7G02560)"/>
    <property type="match status" value="1"/>
</dbReference>
<keyword evidence="8" id="KW-0812">Transmembrane</keyword>
<dbReference type="InterPro" id="IPR036318">
    <property type="entry name" value="FAD-bd_PCMH-like_sf"/>
</dbReference>
<dbReference type="Pfam" id="PF01565">
    <property type="entry name" value="FAD_binding_4"/>
    <property type="match status" value="1"/>
</dbReference>
<organism evidence="10 11">
    <name type="scientific">Exophiala bonariae</name>
    <dbReference type="NCBI Taxonomy" id="1690606"/>
    <lineage>
        <taxon>Eukaryota</taxon>
        <taxon>Fungi</taxon>
        <taxon>Dikarya</taxon>
        <taxon>Ascomycota</taxon>
        <taxon>Pezizomycotina</taxon>
        <taxon>Eurotiomycetes</taxon>
        <taxon>Chaetothyriomycetidae</taxon>
        <taxon>Chaetothyriales</taxon>
        <taxon>Herpotrichiellaceae</taxon>
        <taxon>Exophiala</taxon>
    </lineage>
</organism>
<protein>
    <recommendedName>
        <fullName evidence="6">D-lactate dehydrogenase (cytochrome)</fullName>
        <ecNumber evidence="6">1.1.2.4</ecNumber>
    </recommendedName>
</protein>
<comment type="similarity">
    <text evidence="2">Belongs to the FAD-binding oxidoreductase/transferase type 4 family.</text>
</comment>
<feature type="domain" description="FAD-binding PCMH-type" evidence="9">
    <location>
        <begin position="146"/>
        <end position="324"/>
    </location>
</feature>
<evidence type="ECO:0000256" key="4">
    <source>
        <dbReference type="ARBA" id="ARBA00022827"/>
    </source>
</evidence>
<evidence type="ECO:0000256" key="1">
    <source>
        <dbReference type="ARBA" id="ARBA00001974"/>
    </source>
</evidence>
<evidence type="ECO:0000313" key="11">
    <source>
        <dbReference type="Proteomes" id="UP001358417"/>
    </source>
</evidence>
<dbReference type="GeneID" id="89973086"/>